<dbReference type="RefSeq" id="WP_021709013.1">
    <property type="nucleotide sequence ID" value="NZ_BAOB01000408.1"/>
</dbReference>
<keyword evidence="2" id="KW-1185">Reference proteome</keyword>
<protein>
    <submittedName>
        <fullName evidence="1">Uncharacterized protein</fullName>
    </submittedName>
</protein>
<comment type="caution">
    <text evidence="1">The sequence shown here is derived from an EMBL/GenBank/DDBJ whole genome shotgun (WGS) entry which is preliminary data.</text>
</comment>
<organism evidence="1 2">
    <name type="scientific">Vibrio azureus NBRC 104587</name>
    <dbReference type="NCBI Taxonomy" id="1219077"/>
    <lineage>
        <taxon>Bacteria</taxon>
        <taxon>Pseudomonadati</taxon>
        <taxon>Pseudomonadota</taxon>
        <taxon>Gammaproteobacteria</taxon>
        <taxon>Vibrionales</taxon>
        <taxon>Vibrionaceae</taxon>
        <taxon>Vibrio</taxon>
    </lineage>
</organism>
<evidence type="ECO:0000313" key="1">
    <source>
        <dbReference type="EMBL" id="GAD75254.1"/>
    </source>
</evidence>
<reference evidence="1 2" key="1">
    <citation type="submission" date="2013-09" db="EMBL/GenBank/DDBJ databases">
        <title>Whole genome shotgun sequence of Vibrio azureus NBRC 104587.</title>
        <authorList>
            <person name="Isaki S."/>
            <person name="Hosoyama A."/>
            <person name="Numata M."/>
            <person name="Hashimoto M."/>
            <person name="Hosoyama Y."/>
            <person name="Tsuchikane K."/>
            <person name="Noguchi M."/>
            <person name="Hirakata S."/>
            <person name="Ichikawa N."/>
            <person name="Ohji S."/>
            <person name="Yamazoe A."/>
            <person name="Fujita N."/>
        </authorList>
    </citation>
    <scope>NUCLEOTIDE SEQUENCE [LARGE SCALE GENOMIC DNA]</scope>
    <source>
        <strain evidence="1 2">NBRC 104587</strain>
    </source>
</reference>
<name>U3C178_9VIBR</name>
<sequence length="82" mass="9288">MMELNFFIIANVNNIVRDWIAELSLLKYTNDSCSGFLVDVNATKEINGDLDELLTLINANSTDSYTLNELDNCQYVHVKVTN</sequence>
<dbReference type="STRING" id="1219077.VAZ01S_023_00210"/>
<dbReference type="AlphaFoldDB" id="U3C178"/>
<dbReference type="EMBL" id="BATL01000023">
    <property type="protein sequence ID" value="GAD75254.1"/>
    <property type="molecule type" value="Genomic_DNA"/>
</dbReference>
<gene>
    <name evidence="1" type="ORF">VAZ01S_023_00210</name>
</gene>
<proteinExistence type="predicted"/>
<accession>U3C178</accession>
<dbReference type="Proteomes" id="UP000016567">
    <property type="component" value="Unassembled WGS sequence"/>
</dbReference>
<evidence type="ECO:0000313" key="2">
    <source>
        <dbReference type="Proteomes" id="UP000016567"/>
    </source>
</evidence>